<dbReference type="EMBL" id="SGKU01000012">
    <property type="protein sequence ID" value="NFA42114.1"/>
    <property type="molecule type" value="Genomic_DNA"/>
</dbReference>
<dbReference type="InterPro" id="IPR001387">
    <property type="entry name" value="Cro/C1-type_HTH"/>
</dbReference>
<protein>
    <submittedName>
        <fullName evidence="2">XRE family transcriptional regulator</fullName>
    </submittedName>
</protein>
<dbReference type="SMART" id="SM00530">
    <property type="entry name" value="HTH_XRE"/>
    <property type="match status" value="1"/>
</dbReference>
<accession>A0A6M0SNW5</accession>
<evidence type="ECO:0000259" key="1">
    <source>
        <dbReference type="PROSITE" id="PS50943"/>
    </source>
</evidence>
<dbReference type="Gene3D" id="1.10.260.40">
    <property type="entry name" value="lambda repressor-like DNA-binding domains"/>
    <property type="match status" value="1"/>
</dbReference>
<evidence type="ECO:0000313" key="2">
    <source>
        <dbReference type="EMBL" id="NFA42114.1"/>
    </source>
</evidence>
<feature type="domain" description="HTH cro/C1-type" evidence="1">
    <location>
        <begin position="4"/>
        <end position="59"/>
    </location>
</feature>
<dbReference type="Pfam" id="PF01381">
    <property type="entry name" value="HTH_3"/>
    <property type="match status" value="1"/>
</dbReference>
<comment type="caution">
    <text evidence="2">The sequence shown here is derived from an EMBL/GenBank/DDBJ whole genome shotgun (WGS) entry which is preliminary data.</text>
</comment>
<dbReference type="Proteomes" id="UP000472355">
    <property type="component" value="Unassembled WGS sequence"/>
</dbReference>
<dbReference type="AlphaFoldDB" id="A0A6M0SNW5"/>
<evidence type="ECO:0000313" key="3">
    <source>
        <dbReference type="Proteomes" id="UP000472355"/>
    </source>
</evidence>
<dbReference type="GO" id="GO:0003677">
    <property type="term" value="F:DNA binding"/>
    <property type="evidence" value="ECO:0007669"/>
    <property type="project" value="InterPro"/>
</dbReference>
<name>A0A6M0SNW5_CLOBO</name>
<dbReference type="CDD" id="cd00093">
    <property type="entry name" value="HTH_XRE"/>
    <property type="match status" value="1"/>
</dbReference>
<sequence>MIGLEYVLKLFEMTQQELAQKLGIKQQNIDLWIRDKNRSIPNKHLPKLSDIFNIPEKYFQKELDSKDKEKIQMMKLYETNDEEKLGYKKIDKIIESEKWNLGECEYEFEEEMKTSLLEYNSSKEELLNNIHKILDLGIGTANYTPTAYILKISSRELYLQQIEMFIDIVKKSSNIERQIIGDILMIFQTYLIFGYKKKEYSKKQMKNEAMDMIVKNQVNFNNKLMDLIMDYKNVLLEQNIQLGKEVENNILKNKDLNDLFK</sequence>
<reference evidence="2 3" key="1">
    <citation type="submission" date="2019-02" db="EMBL/GenBank/DDBJ databases">
        <title>Genome sequencing of Clostridium botulinum clinical isolates.</title>
        <authorList>
            <person name="Brunt J."/>
            <person name="Van Vliet A.H.M."/>
            <person name="Stringer S.C."/>
            <person name="Grant K.A."/>
            <person name="Carter A.C."/>
            <person name="Peck M.W."/>
        </authorList>
    </citation>
    <scope>NUCLEOTIDE SEQUENCE [LARGE SCALE GENOMIC DNA]</scope>
    <source>
        <strain evidence="2 3">H113700579</strain>
    </source>
</reference>
<dbReference type="SUPFAM" id="SSF47413">
    <property type="entry name" value="lambda repressor-like DNA-binding domains"/>
    <property type="match status" value="1"/>
</dbReference>
<organism evidence="2 3">
    <name type="scientific">Clostridium botulinum</name>
    <dbReference type="NCBI Taxonomy" id="1491"/>
    <lineage>
        <taxon>Bacteria</taxon>
        <taxon>Bacillati</taxon>
        <taxon>Bacillota</taxon>
        <taxon>Clostridia</taxon>
        <taxon>Eubacteriales</taxon>
        <taxon>Clostridiaceae</taxon>
        <taxon>Clostridium</taxon>
    </lineage>
</organism>
<proteinExistence type="predicted"/>
<gene>
    <name evidence="2" type="ORF">EXM65_05870</name>
</gene>
<dbReference type="InterPro" id="IPR010982">
    <property type="entry name" value="Lambda_DNA-bd_dom_sf"/>
</dbReference>
<dbReference type="PROSITE" id="PS50943">
    <property type="entry name" value="HTH_CROC1"/>
    <property type="match status" value="1"/>
</dbReference>